<protein>
    <recommendedName>
        <fullName evidence="3">DNA primase/polymerase bifunctional N-terminal domain-containing protein</fullName>
    </recommendedName>
</protein>
<evidence type="ECO:0000313" key="1">
    <source>
        <dbReference type="EMBL" id="UNM14888.1"/>
    </source>
</evidence>
<evidence type="ECO:0000313" key="2">
    <source>
        <dbReference type="Proteomes" id="UP000828924"/>
    </source>
</evidence>
<evidence type="ECO:0008006" key="3">
    <source>
        <dbReference type="Google" id="ProtNLM"/>
    </source>
</evidence>
<keyword evidence="2" id="KW-1185">Reference proteome</keyword>
<gene>
    <name evidence="1" type="ORF">J4032_28540</name>
</gene>
<sequence>MEPINTRDPVTAARAYLSILDWPISVGHRYRPRSGCTCGQACATPGAHPRPGALTPLTTDGVRAVLDAAPGAGLITPTARFDALVMPRQLGMAAMVSLDRVAPVPCLIDDTRAILLVLPSTGRCALSDQALTAVELRAGPDQWIAVPPSHGTRWDTPPWSEETHAPIPLLHGGDLRPQLSEALRSSWATVTANEVSQ</sequence>
<accession>A0ABY3WYP1</accession>
<dbReference type="RefSeq" id="WP_242335483.1">
    <property type="nucleotide sequence ID" value="NZ_CP071872.1"/>
</dbReference>
<dbReference type="Proteomes" id="UP000828924">
    <property type="component" value="Chromosome"/>
</dbReference>
<reference evidence="1 2" key="1">
    <citation type="submission" date="2021-03" db="EMBL/GenBank/DDBJ databases">
        <title>Complete genome of Streptomyces formicae strain 1H-GS9 (DSM 100524).</title>
        <authorList>
            <person name="Atanasov K.E."/>
            <person name="Altabella T."/>
            <person name="Ferrer A."/>
        </authorList>
    </citation>
    <scope>NUCLEOTIDE SEQUENCE [LARGE SCALE GENOMIC DNA]</scope>
    <source>
        <strain evidence="1 2">1H-GS9</strain>
    </source>
</reference>
<proteinExistence type="predicted"/>
<organism evidence="1 2">
    <name type="scientific">Streptomyces formicae</name>
    <dbReference type="NCBI Taxonomy" id="1616117"/>
    <lineage>
        <taxon>Bacteria</taxon>
        <taxon>Bacillati</taxon>
        <taxon>Actinomycetota</taxon>
        <taxon>Actinomycetes</taxon>
        <taxon>Kitasatosporales</taxon>
        <taxon>Streptomycetaceae</taxon>
        <taxon>Streptomyces</taxon>
    </lineage>
</organism>
<name>A0ABY3WYP1_9ACTN</name>
<dbReference type="EMBL" id="CP071872">
    <property type="protein sequence ID" value="UNM14888.1"/>
    <property type="molecule type" value="Genomic_DNA"/>
</dbReference>